<dbReference type="Gene3D" id="2.10.109.10">
    <property type="entry name" value="Umud Fragment, subunit A"/>
    <property type="match status" value="1"/>
</dbReference>
<dbReference type="PANTHER" id="PTHR46041">
    <property type="entry name" value="MITOCHONDRIAL INNER MEMBRANE PROTEASE SUBUNIT 2"/>
    <property type="match status" value="1"/>
</dbReference>
<dbReference type="PANTHER" id="PTHR46041:SF2">
    <property type="entry name" value="MITOCHONDRIAL INNER MEMBRANE PROTEASE SUBUNIT 2"/>
    <property type="match status" value="1"/>
</dbReference>
<keyword evidence="6" id="KW-0812">Transmembrane</keyword>
<dbReference type="CDD" id="cd06530">
    <property type="entry name" value="S26_SPase_I"/>
    <property type="match status" value="1"/>
</dbReference>
<evidence type="ECO:0000256" key="12">
    <source>
        <dbReference type="ARBA" id="ARBA00032718"/>
    </source>
</evidence>
<comment type="subcellular location">
    <subcellularLocation>
        <location evidence="1">Mitochondrion inner membrane</location>
        <topology evidence="1">Single-pass membrane protein</topology>
    </subcellularLocation>
</comment>
<feature type="domain" description="Peptidase S26" evidence="13">
    <location>
        <begin position="87"/>
        <end position="131"/>
    </location>
</feature>
<keyword evidence="10" id="KW-0496">Mitochondrion</keyword>
<dbReference type="AlphaFoldDB" id="A0ABD0YD58"/>
<keyword evidence="11" id="KW-0472">Membrane</keyword>
<dbReference type="Pfam" id="PF10502">
    <property type="entry name" value="Peptidase_S26"/>
    <property type="match status" value="2"/>
</dbReference>
<evidence type="ECO:0000256" key="3">
    <source>
        <dbReference type="ARBA" id="ARBA00011805"/>
    </source>
</evidence>
<gene>
    <name evidence="14" type="ORF">AAG570_001233</name>
</gene>
<name>A0ABD0YD58_9HEMI</name>
<keyword evidence="5" id="KW-0645">Protease</keyword>
<organism evidence="14 15">
    <name type="scientific">Ranatra chinensis</name>
    <dbReference type="NCBI Taxonomy" id="642074"/>
    <lineage>
        <taxon>Eukaryota</taxon>
        <taxon>Metazoa</taxon>
        <taxon>Ecdysozoa</taxon>
        <taxon>Arthropoda</taxon>
        <taxon>Hexapoda</taxon>
        <taxon>Insecta</taxon>
        <taxon>Pterygota</taxon>
        <taxon>Neoptera</taxon>
        <taxon>Paraneoptera</taxon>
        <taxon>Hemiptera</taxon>
        <taxon>Heteroptera</taxon>
        <taxon>Panheteroptera</taxon>
        <taxon>Nepomorpha</taxon>
        <taxon>Nepidae</taxon>
        <taxon>Ranatrinae</taxon>
        <taxon>Ranatra</taxon>
    </lineage>
</organism>
<proteinExistence type="inferred from homology"/>
<reference evidence="14 15" key="1">
    <citation type="submission" date="2024-07" db="EMBL/GenBank/DDBJ databases">
        <title>Chromosome-level genome assembly of the water stick insect Ranatra chinensis (Heteroptera: Nepidae).</title>
        <authorList>
            <person name="Liu X."/>
        </authorList>
    </citation>
    <scope>NUCLEOTIDE SEQUENCE [LARGE SCALE GENOMIC DNA]</scope>
    <source>
        <strain evidence="14">Cailab_2021Rc</strain>
        <tissue evidence="14">Muscle</tissue>
    </source>
</reference>
<dbReference type="InterPro" id="IPR019533">
    <property type="entry name" value="Peptidase_S26"/>
</dbReference>
<evidence type="ECO:0000313" key="15">
    <source>
        <dbReference type="Proteomes" id="UP001558652"/>
    </source>
</evidence>
<keyword evidence="15" id="KW-1185">Reference proteome</keyword>
<accession>A0ABD0YD58</accession>
<evidence type="ECO:0000256" key="9">
    <source>
        <dbReference type="ARBA" id="ARBA00022989"/>
    </source>
</evidence>
<evidence type="ECO:0000256" key="11">
    <source>
        <dbReference type="ARBA" id="ARBA00023136"/>
    </source>
</evidence>
<dbReference type="GO" id="GO:0006627">
    <property type="term" value="P:protein processing involved in protein targeting to mitochondrion"/>
    <property type="evidence" value="ECO:0007669"/>
    <property type="project" value="UniProtKB-ARBA"/>
</dbReference>
<dbReference type="PRINTS" id="PR00727">
    <property type="entry name" value="LEADERPTASE"/>
</dbReference>
<keyword evidence="9" id="KW-1133">Transmembrane helix</keyword>
<comment type="subunit">
    <text evidence="3">Heterodimer of 2 subunits, IMMPL1 and IMMPL2.</text>
</comment>
<dbReference type="SUPFAM" id="SSF51306">
    <property type="entry name" value="LexA/Signal peptidase"/>
    <property type="match status" value="1"/>
</dbReference>
<evidence type="ECO:0000259" key="13">
    <source>
        <dbReference type="Pfam" id="PF10502"/>
    </source>
</evidence>
<keyword evidence="8" id="KW-0378">Hydrolase</keyword>
<evidence type="ECO:0000256" key="1">
    <source>
        <dbReference type="ARBA" id="ARBA00004434"/>
    </source>
</evidence>
<protein>
    <recommendedName>
        <fullName evidence="4">Mitochondrial inner membrane protease subunit 2</fullName>
    </recommendedName>
    <alternativeName>
        <fullName evidence="12">IMP2-like protein</fullName>
    </alternativeName>
</protein>
<dbReference type="EMBL" id="JBFDAA010000010">
    <property type="protein sequence ID" value="KAL1124609.1"/>
    <property type="molecule type" value="Genomic_DNA"/>
</dbReference>
<evidence type="ECO:0000256" key="4">
    <source>
        <dbReference type="ARBA" id="ARBA00013650"/>
    </source>
</evidence>
<evidence type="ECO:0000256" key="5">
    <source>
        <dbReference type="ARBA" id="ARBA00022670"/>
    </source>
</evidence>
<evidence type="ECO:0000256" key="7">
    <source>
        <dbReference type="ARBA" id="ARBA00022792"/>
    </source>
</evidence>
<dbReference type="GO" id="GO:0008233">
    <property type="term" value="F:peptidase activity"/>
    <property type="evidence" value="ECO:0007669"/>
    <property type="project" value="UniProtKB-KW"/>
</dbReference>
<evidence type="ECO:0000256" key="6">
    <source>
        <dbReference type="ARBA" id="ARBA00022692"/>
    </source>
</evidence>
<dbReference type="FunFam" id="2.10.109.10:FF:000005">
    <property type="entry name" value="Mitochondrial inner membrane protease subunit"/>
    <property type="match status" value="1"/>
</dbReference>
<dbReference type="InterPro" id="IPR037730">
    <property type="entry name" value="IMP2"/>
</dbReference>
<evidence type="ECO:0000313" key="14">
    <source>
        <dbReference type="EMBL" id="KAL1124609.1"/>
    </source>
</evidence>
<comment type="caution">
    <text evidence="14">The sequence shown here is derived from an EMBL/GenBank/DDBJ whole genome shotgun (WGS) entry which is preliminary data.</text>
</comment>
<feature type="domain" description="Peptidase S26" evidence="13">
    <location>
        <begin position="30"/>
        <end position="82"/>
    </location>
</feature>
<evidence type="ECO:0000256" key="10">
    <source>
        <dbReference type="ARBA" id="ARBA00023128"/>
    </source>
</evidence>
<dbReference type="InterPro" id="IPR036286">
    <property type="entry name" value="LexA/Signal_pep-like_sf"/>
</dbReference>
<dbReference type="Proteomes" id="UP001558652">
    <property type="component" value="Unassembled WGS sequence"/>
</dbReference>
<sequence>MTVLEFVKAVLFGIPVGVTAVDLLGYPALNPDGKSSDYVFLNRLSVRLHDVSRGDVVSLFSPKDPHQKLIKRVIGLEGDIINTLSHRNPVVKVPKGHCWVEGDNSDNSMDSNSFGPVALALITAKATAVVWPPSRWCYVQSEVPRLRLPLNARLER</sequence>
<dbReference type="InterPro" id="IPR000223">
    <property type="entry name" value="Pept_S26A_signal_pept_1"/>
</dbReference>
<evidence type="ECO:0000256" key="8">
    <source>
        <dbReference type="ARBA" id="ARBA00022801"/>
    </source>
</evidence>
<comment type="similarity">
    <text evidence="2">Belongs to the peptidase S26 family. IMP2 subfamily.</text>
</comment>
<evidence type="ECO:0000256" key="2">
    <source>
        <dbReference type="ARBA" id="ARBA00007066"/>
    </source>
</evidence>
<keyword evidence="7" id="KW-0999">Mitochondrion inner membrane</keyword>
<dbReference type="GO" id="GO:0042720">
    <property type="term" value="C:mitochondrial inner membrane peptidase complex"/>
    <property type="evidence" value="ECO:0007669"/>
    <property type="project" value="UniProtKB-ARBA"/>
</dbReference>